<name>A0AAE1DQ83_9GAST</name>
<feature type="compositionally biased region" description="Low complexity" evidence="1">
    <location>
        <begin position="52"/>
        <end position="66"/>
    </location>
</feature>
<feature type="compositionally biased region" description="Low complexity" evidence="1">
    <location>
        <begin position="182"/>
        <end position="191"/>
    </location>
</feature>
<comment type="caution">
    <text evidence="2">The sequence shown here is derived from an EMBL/GenBank/DDBJ whole genome shotgun (WGS) entry which is preliminary data.</text>
</comment>
<gene>
    <name evidence="2" type="ORF">RRG08_060171</name>
</gene>
<proteinExistence type="predicted"/>
<keyword evidence="3" id="KW-1185">Reference proteome</keyword>
<organism evidence="2 3">
    <name type="scientific">Elysia crispata</name>
    <name type="common">lettuce slug</name>
    <dbReference type="NCBI Taxonomy" id="231223"/>
    <lineage>
        <taxon>Eukaryota</taxon>
        <taxon>Metazoa</taxon>
        <taxon>Spiralia</taxon>
        <taxon>Lophotrochozoa</taxon>
        <taxon>Mollusca</taxon>
        <taxon>Gastropoda</taxon>
        <taxon>Heterobranchia</taxon>
        <taxon>Euthyneura</taxon>
        <taxon>Panpulmonata</taxon>
        <taxon>Sacoglossa</taxon>
        <taxon>Placobranchoidea</taxon>
        <taxon>Plakobranchidae</taxon>
        <taxon>Elysia</taxon>
    </lineage>
</organism>
<feature type="compositionally biased region" description="Polar residues" evidence="1">
    <location>
        <begin position="67"/>
        <end position="94"/>
    </location>
</feature>
<dbReference type="Proteomes" id="UP001283361">
    <property type="component" value="Unassembled WGS sequence"/>
</dbReference>
<dbReference type="EMBL" id="JAWDGP010002984">
    <property type="protein sequence ID" value="KAK3778245.1"/>
    <property type="molecule type" value="Genomic_DNA"/>
</dbReference>
<feature type="region of interest" description="Disordered" evidence="1">
    <location>
        <begin position="182"/>
        <end position="206"/>
    </location>
</feature>
<evidence type="ECO:0000313" key="3">
    <source>
        <dbReference type="Proteomes" id="UP001283361"/>
    </source>
</evidence>
<protein>
    <submittedName>
        <fullName evidence="2">Uncharacterized protein</fullName>
    </submittedName>
</protein>
<evidence type="ECO:0000256" key="1">
    <source>
        <dbReference type="SAM" id="MobiDB-lite"/>
    </source>
</evidence>
<feature type="compositionally biased region" description="Basic and acidic residues" evidence="1">
    <location>
        <begin position="1"/>
        <end position="10"/>
    </location>
</feature>
<feature type="region of interest" description="Disordered" evidence="1">
    <location>
        <begin position="1"/>
        <end position="94"/>
    </location>
</feature>
<dbReference type="AlphaFoldDB" id="A0AAE1DQ83"/>
<evidence type="ECO:0000313" key="2">
    <source>
        <dbReference type="EMBL" id="KAK3778245.1"/>
    </source>
</evidence>
<sequence length="312" mass="35022">MSESDSEREPSPATGANSLSILVADESPSYTPYTNLDFELDATRENSSVLVGDAAGSPAAESPSGDQTGRPQDSSHVSRGSSGPNAAPSNRPQNETVLNVQQSWRPGVDNILPAEIMYHGRARLIQNPLLPPRPCHALPTRVMSMPGNHLSIVPGSDRSRLVQEKNHFRQYRSRCAESAAFNPNPAAVTPPAARPNPHTRAGAKSRCGHLEMGWKEREERLKDWRDHKLAEEIGYETLVGNLLYIDIPRGRDINRSWENFLSHDVMEWGFPYYKGSRERPRVKQREPYLAHQLKEKMWKYPKARVFHSVAED</sequence>
<reference evidence="2" key="1">
    <citation type="journal article" date="2023" name="G3 (Bethesda)">
        <title>A reference genome for the long-term kleptoplast-retaining sea slug Elysia crispata morphotype clarki.</title>
        <authorList>
            <person name="Eastman K.E."/>
            <person name="Pendleton A.L."/>
            <person name="Shaikh M.A."/>
            <person name="Suttiyut T."/>
            <person name="Ogas R."/>
            <person name="Tomko P."/>
            <person name="Gavelis G."/>
            <person name="Widhalm J.R."/>
            <person name="Wisecaver J.H."/>
        </authorList>
    </citation>
    <scope>NUCLEOTIDE SEQUENCE</scope>
    <source>
        <strain evidence="2">ECLA1</strain>
    </source>
</reference>
<accession>A0AAE1DQ83</accession>